<evidence type="ECO:0000256" key="5">
    <source>
        <dbReference type="ARBA" id="ARBA00022692"/>
    </source>
</evidence>
<dbReference type="InterPro" id="IPR039426">
    <property type="entry name" value="TonB-dep_rcpt-like"/>
</dbReference>
<accession>A0ABX5RV88</accession>
<evidence type="ECO:0000256" key="9">
    <source>
        <dbReference type="ARBA" id="ARBA00023170"/>
    </source>
</evidence>
<evidence type="ECO:0000256" key="1">
    <source>
        <dbReference type="ARBA" id="ARBA00004571"/>
    </source>
</evidence>
<dbReference type="Pfam" id="PF07715">
    <property type="entry name" value="Plug"/>
    <property type="match status" value="1"/>
</dbReference>
<evidence type="ECO:0000256" key="3">
    <source>
        <dbReference type="ARBA" id="ARBA00022448"/>
    </source>
</evidence>
<evidence type="ECO:0000259" key="14">
    <source>
        <dbReference type="Pfam" id="PF07715"/>
    </source>
</evidence>
<evidence type="ECO:0000256" key="12">
    <source>
        <dbReference type="RuleBase" id="RU003357"/>
    </source>
</evidence>
<dbReference type="PANTHER" id="PTHR30069:SF29">
    <property type="entry name" value="HEMOGLOBIN AND HEMOGLOBIN-HAPTOGLOBIN-BINDING PROTEIN 1-RELATED"/>
    <property type="match status" value="1"/>
</dbReference>
<keyword evidence="4 11" id="KW-1134">Transmembrane beta strand</keyword>
<keyword evidence="9 15" id="KW-0675">Receptor</keyword>
<feature type="domain" description="TonB-dependent receptor-like beta-barrel" evidence="13">
    <location>
        <begin position="285"/>
        <end position="716"/>
    </location>
</feature>
<evidence type="ECO:0000256" key="2">
    <source>
        <dbReference type="ARBA" id="ARBA00009810"/>
    </source>
</evidence>
<protein>
    <submittedName>
        <fullName evidence="15">TonB-dependent receptor</fullName>
    </submittedName>
</protein>
<dbReference type="InterPro" id="IPR000531">
    <property type="entry name" value="Beta-barrel_TonB"/>
</dbReference>
<evidence type="ECO:0000259" key="13">
    <source>
        <dbReference type="Pfam" id="PF00593"/>
    </source>
</evidence>
<dbReference type="EMBL" id="CP036401">
    <property type="protein sequence ID" value="QBI02550.1"/>
    <property type="molecule type" value="Genomic_DNA"/>
</dbReference>
<organism evidence="15 16">
    <name type="scientific">Pseudoduganella albidiflava</name>
    <dbReference type="NCBI Taxonomy" id="321983"/>
    <lineage>
        <taxon>Bacteria</taxon>
        <taxon>Pseudomonadati</taxon>
        <taxon>Pseudomonadota</taxon>
        <taxon>Betaproteobacteria</taxon>
        <taxon>Burkholderiales</taxon>
        <taxon>Oxalobacteraceae</taxon>
        <taxon>Telluria group</taxon>
        <taxon>Pseudoduganella</taxon>
    </lineage>
</organism>
<dbReference type="PROSITE" id="PS52016">
    <property type="entry name" value="TONB_DEPENDENT_REC_3"/>
    <property type="match status" value="1"/>
</dbReference>
<dbReference type="Gene3D" id="2.170.130.10">
    <property type="entry name" value="TonB-dependent receptor, plug domain"/>
    <property type="match status" value="1"/>
</dbReference>
<name>A0ABX5RV88_9BURK</name>
<evidence type="ECO:0000256" key="8">
    <source>
        <dbReference type="ARBA" id="ARBA00023136"/>
    </source>
</evidence>
<reference evidence="15 16" key="1">
    <citation type="submission" date="2019-02" db="EMBL/GenBank/DDBJ databases">
        <title>Draft Genome Sequences of Six Type Strains of the Genus Massilia.</title>
        <authorList>
            <person name="Miess H."/>
            <person name="Frediansyhah A."/>
            <person name="Gross H."/>
        </authorList>
    </citation>
    <scope>NUCLEOTIDE SEQUENCE [LARGE SCALE GENOMIC DNA]</scope>
    <source>
        <strain evidence="15 16">DSM 17472</strain>
    </source>
</reference>
<evidence type="ECO:0000313" key="16">
    <source>
        <dbReference type="Proteomes" id="UP000292307"/>
    </source>
</evidence>
<evidence type="ECO:0000256" key="10">
    <source>
        <dbReference type="ARBA" id="ARBA00023237"/>
    </source>
</evidence>
<evidence type="ECO:0000256" key="4">
    <source>
        <dbReference type="ARBA" id="ARBA00022452"/>
    </source>
</evidence>
<evidence type="ECO:0000256" key="7">
    <source>
        <dbReference type="ARBA" id="ARBA00023077"/>
    </source>
</evidence>
<evidence type="ECO:0000313" key="15">
    <source>
        <dbReference type="EMBL" id="QBI02550.1"/>
    </source>
</evidence>
<dbReference type="Proteomes" id="UP000292307">
    <property type="component" value="Chromosome"/>
</dbReference>
<keyword evidence="3 11" id="KW-0813">Transport</keyword>
<comment type="subcellular location">
    <subcellularLocation>
        <location evidence="1 11">Cell outer membrane</location>
        <topology evidence="1 11">Multi-pass membrane protein</topology>
    </subcellularLocation>
</comment>
<gene>
    <name evidence="15" type="ORF">EYF70_18160</name>
</gene>
<dbReference type="SUPFAM" id="SSF56935">
    <property type="entry name" value="Porins"/>
    <property type="match status" value="1"/>
</dbReference>
<proteinExistence type="inferred from homology"/>
<keyword evidence="5 11" id="KW-0812">Transmembrane</keyword>
<feature type="domain" description="TonB-dependent receptor plug" evidence="14">
    <location>
        <begin position="155"/>
        <end position="262"/>
    </location>
</feature>
<evidence type="ECO:0000256" key="6">
    <source>
        <dbReference type="ARBA" id="ARBA00022729"/>
    </source>
</evidence>
<dbReference type="PANTHER" id="PTHR30069">
    <property type="entry name" value="TONB-DEPENDENT OUTER MEMBRANE RECEPTOR"/>
    <property type="match status" value="1"/>
</dbReference>
<evidence type="ECO:0000256" key="11">
    <source>
        <dbReference type="PROSITE-ProRule" id="PRU01360"/>
    </source>
</evidence>
<dbReference type="InterPro" id="IPR036942">
    <property type="entry name" value="Beta-barrel_TonB_sf"/>
</dbReference>
<dbReference type="Pfam" id="PF00593">
    <property type="entry name" value="TonB_dep_Rec_b-barrel"/>
    <property type="match status" value="1"/>
</dbReference>
<keyword evidence="6" id="KW-0732">Signal</keyword>
<dbReference type="InterPro" id="IPR037066">
    <property type="entry name" value="Plug_dom_sf"/>
</dbReference>
<sequence length="745" mass="82040">MSCVRQPFSRLASSQRSHSSDMRVYLFMATKYTQTGAPSGAVVRNSRLHAAGCANCKPDVLLCARGCVGVIIILENNSTCLARLMRPNRYGPMTRGPTIQRPAILRGPIAAACLVLAAGCAGAASLQDDIAELSLEQLSDIVITSVSRQEERLGDAAASVYIISNNEIRRSGARTLPEALRLAPNLQVARSDARNYAITARGFNSRQSNKLLVLVDGRTLYTPLFSGVSWDAQDVLLEDVERIEVISGPGATIWGANAVNGVINVITRSAKDTQGGLLAGAAGADDRDASVRYGGTLRNGGHYRVYARYAEADDAVRDTGEAATGYLRRQAGFRADWDRARGGLMLSGDIYEADLAQRSAGPVLLSGANVVARLTRRLADDSNVRLQLVLDHTERNHPNTMYERLDTIELDAQHSVRLAAGSSMPHNVTWGASYRYSRDRIANGRAQAYLPNDLSMHWGSLFVQDEVALRDDLRLTGGVKVEHNHYTGAEVLPTVRLAWAPDSRQLLWGSLARTVRAPSRVDRDFYRPVTPVLVNGVPRYIFGGGPDFQSETAKTVELGYRIQPSPRWSYSATAFIAKYDRLRTSEPNEDGPAYSGLAEFRNMAHGHTRGIEMWMSGQPLDGWRLNGGLVVQRVHTALYPGSRDTGAREGVATADPSHYWQLRSSHDLPADMQLDWTWRRVGALRLPAVPSYHELDLQWTWKATRRLDVALIGQNLLHKSHPEFGAAPNRSVFERTAVLRLTYRF</sequence>
<keyword evidence="16" id="KW-1185">Reference proteome</keyword>
<comment type="similarity">
    <text evidence="2 11 12">Belongs to the TonB-dependent receptor family.</text>
</comment>
<keyword evidence="8 11" id="KW-0472">Membrane</keyword>
<keyword evidence="7 12" id="KW-0798">TonB box</keyword>
<keyword evidence="10 11" id="KW-0998">Cell outer membrane</keyword>
<dbReference type="InterPro" id="IPR012910">
    <property type="entry name" value="Plug_dom"/>
</dbReference>
<dbReference type="Gene3D" id="2.40.170.20">
    <property type="entry name" value="TonB-dependent receptor, beta-barrel domain"/>
    <property type="match status" value="1"/>
</dbReference>